<evidence type="ECO:0000313" key="2">
    <source>
        <dbReference type="Proteomes" id="UP000724584"/>
    </source>
</evidence>
<organism evidence="1 2">
    <name type="scientific">Chaetomium tenue</name>
    <dbReference type="NCBI Taxonomy" id="1854479"/>
    <lineage>
        <taxon>Eukaryota</taxon>
        <taxon>Fungi</taxon>
        <taxon>Dikarya</taxon>
        <taxon>Ascomycota</taxon>
        <taxon>Pezizomycotina</taxon>
        <taxon>Sordariomycetes</taxon>
        <taxon>Sordariomycetidae</taxon>
        <taxon>Sordariales</taxon>
        <taxon>Chaetomiaceae</taxon>
        <taxon>Chaetomium</taxon>
    </lineage>
</organism>
<reference evidence="1 2" key="1">
    <citation type="journal article" date="2021" name="Nat. Commun.">
        <title>Genetic determinants of endophytism in the Arabidopsis root mycobiome.</title>
        <authorList>
            <person name="Mesny F."/>
            <person name="Miyauchi S."/>
            <person name="Thiergart T."/>
            <person name="Pickel B."/>
            <person name="Atanasova L."/>
            <person name="Karlsson M."/>
            <person name="Huettel B."/>
            <person name="Barry K.W."/>
            <person name="Haridas S."/>
            <person name="Chen C."/>
            <person name="Bauer D."/>
            <person name="Andreopoulos W."/>
            <person name="Pangilinan J."/>
            <person name="LaButti K."/>
            <person name="Riley R."/>
            <person name="Lipzen A."/>
            <person name="Clum A."/>
            <person name="Drula E."/>
            <person name="Henrissat B."/>
            <person name="Kohler A."/>
            <person name="Grigoriev I.V."/>
            <person name="Martin F.M."/>
            <person name="Hacquard S."/>
        </authorList>
    </citation>
    <scope>NUCLEOTIDE SEQUENCE [LARGE SCALE GENOMIC DNA]</scope>
    <source>
        <strain evidence="1 2">MPI-SDFR-AT-0079</strain>
    </source>
</reference>
<dbReference type="Proteomes" id="UP000724584">
    <property type="component" value="Unassembled WGS sequence"/>
</dbReference>
<gene>
    <name evidence="1" type="ORF">F5144DRAFT_643661</name>
</gene>
<proteinExistence type="predicted"/>
<keyword evidence="2" id="KW-1185">Reference proteome</keyword>
<accession>A0ACB7PIW7</accession>
<name>A0ACB7PIW7_9PEZI</name>
<protein>
    <submittedName>
        <fullName evidence="1">Uncharacterized protein</fullName>
    </submittedName>
</protein>
<evidence type="ECO:0000313" key="1">
    <source>
        <dbReference type="EMBL" id="KAH6641897.1"/>
    </source>
</evidence>
<dbReference type="EMBL" id="JAGIZQ010000002">
    <property type="protein sequence ID" value="KAH6641897.1"/>
    <property type="molecule type" value="Genomic_DNA"/>
</dbReference>
<sequence length="104" mass="11831">MPESTFDKFGLGLLCVFFGLCYYLISRICIGCFLASIRITYAVVKHIILILPAFVKVVKDVCRISFATPPPWLYWLVVVLSSMTAIVQVSLLADQQRRATQAWW</sequence>
<comment type="caution">
    <text evidence="1">The sequence shown here is derived from an EMBL/GenBank/DDBJ whole genome shotgun (WGS) entry which is preliminary data.</text>
</comment>